<feature type="domain" description="Response regulatory" evidence="6">
    <location>
        <begin position="16"/>
        <end position="131"/>
    </location>
</feature>
<comment type="cofactor">
    <cofactor evidence="1">
        <name>Mg(2+)</name>
        <dbReference type="ChEBI" id="CHEBI:18420"/>
    </cofactor>
</comment>
<evidence type="ECO:0000259" key="6">
    <source>
        <dbReference type="PROSITE" id="PS50110"/>
    </source>
</evidence>
<sequence>MPDIASMIANSLPRGRLLVVDDQPTNIRLLYEAFHQQYDIFMAANGEEALEQVKRAQPDLVLLDVMMPGIDGYEVCRRLKSDPQSAQIPVIFVTAQRSEADEVMGFELGAVDFITKPINPVIVKARVATHMALKRQNDLLRSIAMLDGLTGVANRRKFDEELVRLWRQCQRDNAPLSLIMLDVDYFKLYNDSYGHQAGDDCLRKLAELFRHTLQRPQDLLARIGGEEFACILPWTEAKGALTIANRIKEAVRQQALEHRASPSGQMVTVSMGVVTQVPGAAGRIAALMELADLALYRQKANGRDGICVA</sequence>
<dbReference type="SUPFAM" id="SSF52172">
    <property type="entry name" value="CheY-like"/>
    <property type="match status" value="1"/>
</dbReference>
<dbReference type="Proteomes" id="UP000268033">
    <property type="component" value="Unassembled WGS sequence"/>
</dbReference>
<dbReference type="RefSeq" id="WP_244946593.1">
    <property type="nucleotide sequence ID" value="NZ_RJUL01000007.1"/>
</dbReference>
<dbReference type="Pfam" id="PF00990">
    <property type="entry name" value="GGDEF"/>
    <property type="match status" value="1"/>
</dbReference>
<dbReference type="GO" id="GO:0052621">
    <property type="term" value="F:diguanylate cyclase activity"/>
    <property type="evidence" value="ECO:0007669"/>
    <property type="project" value="UniProtKB-EC"/>
</dbReference>
<protein>
    <recommendedName>
        <fullName evidence="3">diguanylate cyclase</fullName>
        <ecNumber evidence="3">2.7.7.65</ecNumber>
    </recommendedName>
</protein>
<dbReference type="PANTHER" id="PTHR45138">
    <property type="entry name" value="REGULATORY COMPONENTS OF SENSORY TRANSDUCTION SYSTEM"/>
    <property type="match status" value="1"/>
</dbReference>
<dbReference type="InterPro" id="IPR001789">
    <property type="entry name" value="Sig_transdc_resp-reg_receiver"/>
</dbReference>
<gene>
    <name evidence="8" type="ORF">EDC28_10718</name>
</gene>
<dbReference type="SMART" id="SM00267">
    <property type="entry name" value="GGDEF"/>
    <property type="match status" value="1"/>
</dbReference>
<proteinExistence type="predicted"/>
<dbReference type="AlphaFoldDB" id="A0A3N1PAL9"/>
<evidence type="ECO:0000313" key="8">
    <source>
        <dbReference type="EMBL" id="ROQ24137.1"/>
    </source>
</evidence>
<dbReference type="EMBL" id="RJUL01000007">
    <property type="protein sequence ID" value="ROQ24137.1"/>
    <property type="molecule type" value="Genomic_DNA"/>
</dbReference>
<dbReference type="PANTHER" id="PTHR45138:SF9">
    <property type="entry name" value="DIGUANYLATE CYCLASE DGCM-RELATED"/>
    <property type="match status" value="1"/>
</dbReference>
<dbReference type="InterPro" id="IPR029787">
    <property type="entry name" value="Nucleotide_cyclase"/>
</dbReference>
<dbReference type="STRING" id="584787.GCA_001247655_01267"/>
<dbReference type="Pfam" id="PF00072">
    <property type="entry name" value="Response_reg"/>
    <property type="match status" value="1"/>
</dbReference>
<dbReference type="GO" id="GO:1902201">
    <property type="term" value="P:negative regulation of bacterial-type flagellum-dependent cell motility"/>
    <property type="evidence" value="ECO:0007669"/>
    <property type="project" value="TreeGrafter"/>
</dbReference>
<evidence type="ECO:0000259" key="7">
    <source>
        <dbReference type="PROSITE" id="PS50887"/>
    </source>
</evidence>
<evidence type="ECO:0000313" key="9">
    <source>
        <dbReference type="Proteomes" id="UP000268033"/>
    </source>
</evidence>
<dbReference type="Gene3D" id="3.40.50.2300">
    <property type="match status" value="1"/>
</dbReference>
<dbReference type="GO" id="GO:0043709">
    <property type="term" value="P:cell adhesion involved in single-species biofilm formation"/>
    <property type="evidence" value="ECO:0007669"/>
    <property type="project" value="TreeGrafter"/>
</dbReference>
<comment type="pathway">
    <text evidence="2">Purine metabolism; 3',5'-cyclic di-GMP biosynthesis.</text>
</comment>
<dbReference type="Gene3D" id="3.30.70.270">
    <property type="match status" value="1"/>
</dbReference>
<dbReference type="FunFam" id="3.30.70.270:FF:000001">
    <property type="entry name" value="Diguanylate cyclase domain protein"/>
    <property type="match status" value="1"/>
</dbReference>
<evidence type="ECO:0000256" key="5">
    <source>
        <dbReference type="PROSITE-ProRule" id="PRU00169"/>
    </source>
</evidence>
<feature type="modified residue" description="4-aspartylphosphate" evidence="5">
    <location>
        <position position="64"/>
    </location>
</feature>
<comment type="caution">
    <text evidence="8">The sequence shown here is derived from an EMBL/GenBank/DDBJ whole genome shotgun (WGS) entry which is preliminary data.</text>
</comment>
<dbReference type="CDD" id="cd01949">
    <property type="entry name" value="GGDEF"/>
    <property type="match status" value="1"/>
</dbReference>
<feature type="domain" description="GGDEF" evidence="7">
    <location>
        <begin position="174"/>
        <end position="309"/>
    </location>
</feature>
<keyword evidence="5" id="KW-0597">Phosphoprotein</keyword>
<evidence type="ECO:0000256" key="4">
    <source>
        <dbReference type="ARBA" id="ARBA00034247"/>
    </source>
</evidence>
<dbReference type="InterPro" id="IPR000160">
    <property type="entry name" value="GGDEF_dom"/>
</dbReference>
<dbReference type="EC" id="2.7.7.65" evidence="3"/>
<evidence type="ECO:0000256" key="3">
    <source>
        <dbReference type="ARBA" id="ARBA00012528"/>
    </source>
</evidence>
<evidence type="ECO:0000256" key="2">
    <source>
        <dbReference type="ARBA" id="ARBA00004665"/>
    </source>
</evidence>
<dbReference type="PROSITE" id="PS50887">
    <property type="entry name" value="GGDEF"/>
    <property type="match status" value="1"/>
</dbReference>
<keyword evidence="9" id="KW-1185">Reference proteome</keyword>
<organism evidence="8 9">
    <name type="scientific">Gallaecimonas pentaromativorans</name>
    <dbReference type="NCBI Taxonomy" id="584787"/>
    <lineage>
        <taxon>Bacteria</taxon>
        <taxon>Pseudomonadati</taxon>
        <taxon>Pseudomonadota</taxon>
        <taxon>Gammaproteobacteria</taxon>
        <taxon>Enterobacterales</taxon>
        <taxon>Gallaecimonadaceae</taxon>
        <taxon>Gallaecimonas</taxon>
    </lineage>
</organism>
<dbReference type="SUPFAM" id="SSF55073">
    <property type="entry name" value="Nucleotide cyclase"/>
    <property type="match status" value="1"/>
</dbReference>
<dbReference type="NCBIfam" id="TIGR00254">
    <property type="entry name" value="GGDEF"/>
    <property type="match status" value="1"/>
</dbReference>
<comment type="catalytic activity">
    <reaction evidence="4">
        <text>2 GTP = 3',3'-c-di-GMP + 2 diphosphate</text>
        <dbReference type="Rhea" id="RHEA:24898"/>
        <dbReference type="ChEBI" id="CHEBI:33019"/>
        <dbReference type="ChEBI" id="CHEBI:37565"/>
        <dbReference type="ChEBI" id="CHEBI:58805"/>
        <dbReference type="EC" id="2.7.7.65"/>
    </reaction>
</comment>
<dbReference type="InterPro" id="IPR050469">
    <property type="entry name" value="Diguanylate_Cyclase"/>
</dbReference>
<dbReference type="CDD" id="cd19920">
    <property type="entry name" value="REC_PA4781-like"/>
    <property type="match status" value="1"/>
</dbReference>
<dbReference type="InterPro" id="IPR011006">
    <property type="entry name" value="CheY-like_superfamily"/>
</dbReference>
<dbReference type="PROSITE" id="PS50110">
    <property type="entry name" value="RESPONSE_REGULATORY"/>
    <property type="match status" value="1"/>
</dbReference>
<reference evidence="8 9" key="1">
    <citation type="submission" date="2018-11" db="EMBL/GenBank/DDBJ databases">
        <title>Genomic Encyclopedia of Type Strains, Phase IV (KMG-IV): sequencing the most valuable type-strain genomes for metagenomic binning, comparative biology and taxonomic classification.</title>
        <authorList>
            <person name="Goeker M."/>
        </authorList>
    </citation>
    <scope>NUCLEOTIDE SEQUENCE [LARGE SCALE GENOMIC DNA]</scope>
    <source>
        <strain evidence="8 9">DSM 21945</strain>
    </source>
</reference>
<dbReference type="GO" id="GO:0000160">
    <property type="term" value="P:phosphorelay signal transduction system"/>
    <property type="evidence" value="ECO:0007669"/>
    <property type="project" value="InterPro"/>
</dbReference>
<dbReference type="GO" id="GO:0005886">
    <property type="term" value="C:plasma membrane"/>
    <property type="evidence" value="ECO:0007669"/>
    <property type="project" value="TreeGrafter"/>
</dbReference>
<dbReference type="InterPro" id="IPR043128">
    <property type="entry name" value="Rev_trsase/Diguanyl_cyclase"/>
</dbReference>
<evidence type="ECO:0000256" key="1">
    <source>
        <dbReference type="ARBA" id="ARBA00001946"/>
    </source>
</evidence>
<name>A0A3N1PAL9_9GAMM</name>
<accession>A0A3N1PAL9</accession>
<dbReference type="SMART" id="SM00448">
    <property type="entry name" value="REC"/>
    <property type="match status" value="1"/>
</dbReference>